<dbReference type="PANTHER" id="PTHR32166:SF105">
    <property type="entry name" value="HAT DIMERIZATION DOMAIN-CONTAINING PROTEIN"/>
    <property type="match status" value="1"/>
</dbReference>
<feature type="region of interest" description="Disordered" evidence="1">
    <location>
        <begin position="541"/>
        <end position="571"/>
    </location>
</feature>
<proteinExistence type="predicted"/>
<reference evidence="5" key="1">
    <citation type="submission" date="2025-08" db="UniProtKB">
        <authorList>
            <consortium name="RefSeq"/>
        </authorList>
    </citation>
    <scope>IDENTIFICATION</scope>
    <source>
        <tissue evidence="5">Leaves</tissue>
    </source>
</reference>
<dbReference type="Proteomes" id="UP001652660">
    <property type="component" value="Chromosome 6c"/>
</dbReference>
<keyword evidence="4" id="KW-1185">Reference proteome</keyword>
<evidence type="ECO:0000259" key="3">
    <source>
        <dbReference type="Pfam" id="PF05699"/>
    </source>
</evidence>
<evidence type="ECO:0000256" key="1">
    <source>
        <dbReference type="SAM" id="MobiDB-lite"/>
    </source>
</evidence>
<evidence type="ECO:0000313" key="4">
    <source>
        <dbReference type="Proteomes" id="UP001652660"/>
    </source>
</evidence>
<dbReference type="InterPro" id="IPR007021">
    <property type="entry name" value="DUF659"/>
</dbReference>
<dbReference type="InterPro" id="IPR008906">
    <property type="entry name" value="HATC_C_dom"/>
</dbReference>
<evidence type="ECO:0008006" key="6">
    <source>
        <dbReference type="Google" id="ProtNLM"/>
    </source>
</evidence>
<accession>A0ABM4UQP7</accession>
<gene>
    <name evidence="5" type="primary">LOC140008664</name>
</gene>
<dbReference type="PANTHER" id="PTHR32166">
    <property type="entry name" value="OSJNBA0013A04.12 PROTEIN"/>
    <property type="match status" value="1"/>
</dbReference>
<dbReference type="GeneID" id="140008664"/>
<evidence type="ECO:0000259" key="2">
    <source>
        <dbReference type="Pfam" id="PF04937"/>
    </source>
</evidence>
<sequence length="571" mass="65633">MEESRYMRFMEEQRRHSISGGQPTMDFTSGSTSLSIPNLLSFRNKRALSQSFKLKEGVLGPKGVDPYMFPSKNKLIKSLFSKENTKKVGKAVAKFFHFNAIPFHATDSGPYYQSMIDTIASDGTGIKGPIGKQIGGEYLNKEMTDVDQYISSLKHKWKTYGCTIMCDGWSTRTKHPIINFMVYCDRDMIYHSSIDCTNKVKTANFVLSLMDKVVDSIGEQNIVQIVTDSESSMKAAGEQLMKKRKHFFWSPCAAHCIDLMLEDIGQMKSIKDAIKQGKRITNFIYNSDKVVNLMKTYTNHRELLRPGITRFATEFIAMKSLLRHSTEVKRMCTSNEWQEYNSSSKRKEEATEVSDLILSERFWKKVRQINTFVNKIGEFGSALAIKAVAASLPAEWWNMHREEAPNLRNIAIKVLSQTCTSFGCERNWSTWSLIHTKLRNRLAIEKLHKLIFVHYNMRLRVKNLMYKNNTNDFYDPIDLNHIFDENDILDEWVRENEPSLIHENDLSWLDKAISESDGREQSHDSDHDNDMPLFQFITGMKKKHKERASTSKSKGTGKKKVISKSISSSST</sequence>
<protein>
    <recommendedName>
        <fullName evidence="6">DUF659 domain-containing protein</fullName>
    </recommendedName>
</protein>
<evidence type="ECO:0000313" key="5">
    <source>
        <dbReference type="RefSeq" id="XP_071909606.1"/>
    </source>
</evidence>
<name>A0ABM4UQP7_COFAR</name>
<organism evidence="4 5">
    <name type="scientific">Coffea arabica</name>
    <name type="common">Arabian coffee</name>
    <dbReference type="NCBI Taxonomy" id="13443"/>
    <lineage>
        <taxon>Eukaryota</taxon>
        <taxon>Viridiplantae</taxon>
        <taxon>Streptophyta</taxon>
        <taxon>Embryophyta</taxon>
        <taxon>Tracheophyta</taxon>
        <taxon>Spermatophyta</taxon>
        <taxon>Magnoliopsida</taxon>
        <taxon>eudicotyledons</taxon>
        <taxon>Gunneridae</taxon>
        <taxon>Pentapetalae</taxon>
        <taxon>asterids</taxon>
        <taxon>lamiids</taxon>
        <taxon>Gentianales</taxon>
        <taxon>Rubiaceae</taxon>
        <taxon>Ixoroideae</taxon>
        <taxon>Gardenieae complex</taxon>
        <taxon>Bertiereae - Coffeeae clade</taxon>
        <taxon>Coffeeae</taxon>
        <taxon>Coffea</taxon>
    </lineage>
</organism>
<dbReference type="Pfam" id="PF04937">
    <property type="entry name" value="DUF659"/>
    <property type="match status" value="1"/>
</dbReference>
<dbReference type="RefSeq" id="XP_071909606.1">
    <property type="nucleotide sequence ID" value="XM_072053505.1"/>
</dbReference>
<dbReference type="Pfam" id="PF05699">
    <property type="entry name" value="Dimer_Tnp_hAT"/>
    <property type="match status" value="1"/>
</dbReference>
<feature type="domain" description="HAT C-terminal dimerisation" evidence="3">
    <location>
        <begin position="393"/>
        <end position="457"/>
    </location>
</feature>
<dbReference type="SUPFAM" id="SSF53098">
    <property type="entry name" value="Ribonuclease H-like"/>
    <property type="match status" value="1"/>
</dbReference>
<feature type="domain" description="DUF659" evidence="2">
    <location>
        <begin position="132"/>
        <end position="280"/>
    </location>
</feature>
<dbReference type="InterPro" id="IPR012337">
    <property type="entry name" value="RNaseH-like_sf"/>
</dbReference>